<evidence type="ECO:0000313" key="3">
    <source>
        <dbReference type="Proteomes" id="UP001143474"/>
    </source>
</evidence>
<comment type="caution">
    <text evidence="2">The sequence shown here is derived from an EMBL/GenBank/DDBJ whole genome shotgun (WGS) entry which is preliminary data.</text>
</comment>
<evidence type="ECO:0000256" key="1">
    <source>
        <dbReference type="SAM" id="Phobius"/>
    </source>
</evidence>
<feature type="transmembrane region" description="Helical" evidence="1">
    <location>
        <begin position="68"/>
        <end position="86"/>
    </location>
</feature>
<keyword evidence="1" id="KW-1133">Transmembrane helix</keyword>
<feature type="transmembrane region" description="Helical" evidence="1">
    <location>
        <begin position="98"/>
        <end position="118"/>
    </location>
</feature>
<name>A0A9W6I4M3_9ACTN</name>
<dbReference type="AlphaFoldDB" id="A0A9W6I4M3"/>
<dbReference type="RefSeq" id="WP_271219523.1">
    <property type="nucleotide sequence ID" value="NZ_BSEV01000010.1"/>
</dbReference>
<organism evidence="2 3">
    <name type="scientific">Streptosporangium carneum</name>
    <dbReference type="NCBI Taxonomy" id="47481"/>
    <lineage>
        <taxon>Bacteria</taxon>
        <taxon>Bacillati</taxon>
        <taxon>Actinomycetota</taxon>
        <taxon>Actinomycetes</taxon>
        <taxon>Streptosporangiales</taxon>
        <taxon>Streptosporangiaceae</taxon>
        <taxon>Streptosporangium</taxon>
    </lineage>
</organism>
<dbReference type="Proteomes" id="UP001143474">
    <property type="component" value="Unassembled WGS sequence"/>
</dbReference>
<keyword evidence="1" id="KW-0472">Membrane</keyword>
<proteinExistence type="predicted"/>
<keyword evidence="3" id="KW-1185">Reference proteome</keyword>
<keyword evidence="1" id="KW-0812">Transmembrane</keyword>
<reference evidence="2" key="1">
    <citation type="journal article" date="2014" name="Int. J. Syst. Evol. Microbiol.">
        <title>Complete genome sequence of Corynebacterium casei LMG S-19264T (=DSM 44701T), isolated from a smear-ripened cheese.</title>
        <authorList>
            <consortium name="US DOE Joint Genome Institute (JGI-PGF)"/>
            <person name="Walter F."/>
            <person name="Albersmeier A."/>
            <person name="Kalinowski J."/>
            <person name="Ruckert C."/>
        </authorList>
    </citation>
    <scope>NUCLEOTIDE SEQUENCE</scope>
    <source>
        <strain evidence="2">VKM Ac-2007</strain>
    </source>
</reference>
<evidence type="ECO:0000313" key="2">
    <source>
        <dbReference type="EMBL" id="GLK11129.1"/>
    </source>
</evidence>
<protein>
    <submittedName>
        <fullName evidence="2">Uncharacterized protein</fullName>
    </submittedName>
</protein>
<feature type="transmembrane region" description="Helical" evidence="1">
    <location>
        <begin position="7"/>
        <end position="29"/>
    </location>
</feature>
<accession>A0A9W6I4M3</accession>
<gene>
    <name evidence="2" type="ORF">GCM10017600_45350</name>
</gene>
<dbReference type="EMBL" id="BSEV01000010">
    <property type="protein sequence ID" value="GLK11129.1"/>
    <property type="molecule type" value="Genomic_DNA"/>
</dbReference>
<reference evidence="2" key="2">
    <citation type="submission" date="2023-01" db="EMBL/GenBank/DDBJ databases">
        <authorList>
            <person name="Sun Q."/>
            <person name="Evtushenko L."/>
        </authorList>
    </citation>
    <scope>NUCLEOTIDE SEQUENCE</scope>
    <source>
        <strain evidence="2">VKM Ac-2007</strain>
    </source>
</reference>
<feature type="transmembrane region" description="Helical" evidence="1">
    <location>
        <begin position="138"/>
        <end position="158"/>
    </location>
</feature>
<sequence length="486" mass="52382">MPRRSTALWTAAILTAIAPAACFMIIALLSGGAGDSFSYGFVTYGWCAGYEADLQIRRLLGPIHTFSLPYFGSVPLIVLAWGGMLLSKRVGRPRIGRILARSVATVMIVEYLSSPLLLMLDVSRSSGCAQVWGPPEVVGWSVAANLYYLVPAILVLVVVRTPGLPRRSHLARTGATLSLVAVIVLGTVADSAASPVSDVMALGCQGFGEGTASGFDESEKEFLCAIRSDRLGEGVPELADMPDRDLLAYGRRLCDLAAQNEGNVSAPAVSKAIGKMNNPSLTGALAKLCPSVAQAQEDEEERMRAENDAYIAAAKKRCSSHPRHQPKIRPVRQARATMWTEFWYINAWDEGNEGGSTGDMVADLVGSAPGALDIWAADEIGHACVTGEAYRRRPPVETRGWEQVVEVGYTTAKGTLSIVGDNGEELPDLAVNGPGDYRVRVHVRGRKAVRENIDTPDATVQLLIMVFPGKEKKPTIYRDYPQKARK</sequence>
<feature type="transmembrane region" description="Helical" evidence="1">
    <location>
        <begin position="170"/>
        <end position="189"/>
    </location>
</feature>